<dbReference type="Proteomes" id="UP000188388">
    <property type="component" value="Unassembled WGS sequence"/>
</dbReference>
<gene>
    <name evidence="2" type="ORF">BQ8794_140050</name>
</gene>
<evidence type="ECO:0000313" key="3">
    <source>
        <dbReference type="Proteomes" id="UP000188388"/>
    </source>
</evidence>
<keyword evidence="3" id="KW-1185">Reference proteome</keyword>
<accession>A0A1R3V689</accession>
<name>A0A1R3V689_9HYPH</name>
<reference evidence="3" key="1">
    <citation type="submission" date="2017-01" db="EMBL/GenBank/DDBJ databases">
        <authorList>
            <person name="Brunel B."/>
        </authorList>
    </citation>
    <scope>NUCLEOTIDE SEQUENCE [LARGE SCALE GENOMIC DNA]</scope>
</reference>
<feature type="region of interest" description="Disordered" evidence="1">
    <location>
        <begin position="51"/>
        <end position="70"/>
    </location>
</feature>
<dbReference type="EMBL" id="FTPD01000006">
    <property type="protein sequence ID" value="SIT53905.1"/>
    <property type="molecule type" value="Genomic_DNA"/>
</dbReference>
<evidence type="ECO:0000313" key="2">
    <source>
        <dbReference type="EMBL" id="SIT53905.1"/>
    </source>
</evidence>
<proteinExistence type="predicted"/>
<organism evidence="2 3">
    <name type="scientific">Mesorhizobium prunaredense</name>
    <dbReference type="NCBI Taxonomy" id="1631249"/>
    <lineage>
        <taxon>Bacteria</taxon>
        <taxon>Pseudomonadati</taxon>
        <taxon>Pseudomonadota</taxon>
        <taxon>Alphaproteobacteria</taxon>
        <taxon>Hyphomicrobiales</taxon>
        <taxon>Phyllobacteriaceae</taxon>
        <taxon>Mesorhizobium</taxon>
    </lineage>
</organism>
<feature type="region of interest" description="Disordered" evidence="1">
    <location>
        <begin position="1"/>
        <end position="42"/>
    </location>
</feature>
<protein>
    <submittedName>
        <fullName evidence="2">Uncharacterized protein</fullName>
    </submittedName>
</protein>
<dbReference type="AlphaFoldDB" id="A0A1R3V689"/>
<sequence length="70" mass="7778">MNKEDRSHKHRKRLEEVSKRSFQAPSYARERGDFGVTGAGSPPITSLKAGCVGGDNNLDQTEHAARRKHC</sequence>
<feature type="compositionally biased region" description="Basic and acidic residues" evidence="1">
    <location>
        <begin position="1"/>
        <end position="19"/>
    </location>
</feature>
<evidence type="ECO:0000256" key="1">
    <source>
        <dbReference type="SAM" id="MobiDB-lite"/>
    </source>
</evidence>